<dbReference type="GO" id="GO:0051156">
    <property type="term" value="P:glucose 6-phosphate metabolic process"/>
    <property type="evidence" value="ECO:0007669"/>
    <property type="project" value="TreeGrafter"/>
</dbReference>
<accession>A0A8J5JWZ2</accession>
<sequence>MMNVALFYVASKGITRHFIWKSKALNWIPHNISNNNKIGMYSLLTKEPGHPTSYHDGLVRLSKVQAVILACFLFGTVMSAYSLLICYGMDPLWSLPLALKHCTHPEYVKIDTQPFYIVMRFTGAALGLGLGLSSDQRYVVLNTPRNFIRTILTIKGGILIGRMVAMIQMNRLSDKKQLKFEDVPRADWCHKQVYQLVGIVPDSDPGHQHSLHHHRPAASFSSHCILLKLEICIIGQYCTVH</sequence>
<keyword evidence="3 5" id="KW-1133">Transmembrane helix</keyword>
<evidence type="ECO:0000256" key="4">
    <source>
        <dbReference type="ARBA" id="ARBA00023136"/>
    </source>
</evidence>
<protein>
    <submittedName>
        <fullName evidence="6">Glucose-6-phosphatase-like 2</fullName>
    </submittedName>
</protein>
<name>A0A8J5JWZ2_HOMAM</name>
<evidence type="ECO:0000313" key="6">
    <source>
        <dbReference type="EMBL" id="KAG7162748.1"/>
    </source>
</evidence>
<evidence type="ECO:0000256" key="5">
    <source>
        <dbReference type="SAM" id="Phobius"/>
    </source>
</evidence>
<dbReference type="AlphaFoldDB" id="A0A8J5JWZ2"/>
<feature type="transmembrane region" description="Helical" evidence="5">
    <location>
        <begin position="66"/>
        <end position="87"/>
    </location>
</feature>
<dbReference type="PANTHER" id="PTHR12591:SF0">
    <property type="entry name" value="FI19814P1"/>
    <property type="match status" value="1"/>
</dbReference>
<dbReference type="GO" id="GO:0006094">
    <property type="term" value="P:gluconeogenesis"/>
    <property type="evidence" value="ECO:0007669"/>
    <property type="project" value="TreeGrafter"/>
</dbReference>
<dbReference type="EMBL" id="JAHLQT010027102">
    <property type="protein sequence ID" value="KAG7162748.1"/>
    <property type="molecule type" value="Genomic_DNA"/>
</dbReference>
<dbReference type="GO" id="GO:0016020">
    <property type="term" value="C:membrane"/>
    <property type="evidence" value="ECO:0007669"/>
    <property type="project" value="UniProtKB-SubCell"/>
</dbReference>
<feature type="transmembrane region" description="Helical" evidence="5">
    <location>
        <begin position="146"/>
        <end position="167"/>
    </location>
</feature>
<evidence type="ECO:0000256" key="1">
    <source>
        <dbReference type="ARBA" id="ARBA00004141"/>
    </source>
</evidence>
<keyword evidence="4 5" id="KW-0472">Membrane</keyword>
<comment type="caution">
    <text evidence="6">The sequence shown here is derived from an EMBL/GenBank/DDBJ whole genome shotgun (WGS) entry which is preliminary data.</text>
</comment>
<reference evidence="6" key="1">
    <citation type="journal article" date="2021" name="Sci. Adv.">
        <title>The American lobster genome reveals insights on longevity, neural, and immune adaptations.</title>
        <authorList>
            <person name="Polinski J.M."/>
            <person name="Zimin A.V."/>
            <person name="Clark K.F."/>
            <person name="Kohn A.B."/>
            <person name="Sadowski N."/>
            <person name="Timp W."/>
            <person name="Ptitsyn A."/>
            <person name="Khanna P."/>
            <person name="Romanova D.Y."/>
            <person name="Williams P."/>
            <person name="Greenwood S.J."/>
            <person name="Moroz L.L."/>
            <person name="Walt D.R."/>
            <person name="Bodnar A.G."/>
        </authorList>
    </citation>
    <scope>NUCLEOTIDE SEQUENCE</scope>
    <source>
        <strain evidence="6">GMGI-L3</strain>
    </source>
</reference>
<gene>
    <name evidence="6" type="primary">G6PC-L2</name>
    <name evidence="6" type="ORF">Hamer_G018272</name>
</gene>
<evidence type="ECO:0000313" key="7">
    <source>
        <dbReference type="Proteomes" id="UP000747542"/>
    </source>
</evidence>
<keyword evidence="7" id="KW-1185">Reference proteome</keyword>
<organism evidence="6 7">
    <name type="scientific">Homarus americanus</name>
    <name type="common">American lobster</name>
    <dbReference type="NCBI Taxonomy" id="6706"/>
    <lineage>
        <taxon>Eukaryota</taxon>
        <taxon>Metazoa</taxon>
        <taxon>Ecdysozoa</taxon>
        <taxon>Arthropoda</taxon>
        <taxon>Crustacea</taxon>
        <taxon>Multicrustacea</taxon>
        <taxon>Malacostraca</taxon>
        <taxon>Eumalacostraca</taxon>
        <taxon>Eucarida</taxon>
        <taxon>Decapoda</taxon>
        <taxon>Pleocyemata</taxon>
        <taxon>Astacidea</taxon>
        <taxon>Nephropoidea</taxon>
        <taxon>Nephropidae</taxon>
        <taxon>Homarus</taxon>
    </lineage>
</organism>
<evidence type="ECO:0000256" key="3">
    <source>
        <dbReference type="ARBA" id="ARBA00022989"/>
    </source>
</evidence>
<dbReference type="PANTHER" id="PTHR12591">
    <property type="entry name" value="GLUCOSE-6-PHOSPHATASE"/>
    <property type="match status" value="1"/>
</dbReference>
<keyword evidence="2 5" id="KW-0812">Transmembrane</keyword>
<proteinExistence type="predicted"/>
<comment type="subcellular location">
    <subcellularLocation>
        <location evidence="1">Membrane</location>
        <topology evidence="1">Multi-pass membrane protein</topology>
    </subcellularLocation>
</comment>
<dbReference type="GO" id="GO:0004346">
    <property type="term" value="F:glucose-6-phosphatase activity"/>
    <property type="evidence" value="ECO:0007669"/>
    <property type="project" value="TreeGrafter"/>
</dbReference>
<evidence type="ECO:0000256" key="2">
    <source>
        <dbReference type="ARBA" id="ARBA00022692"/>
    </source>
</evidence>
<dbReference type="Proteomes" id="UP000747542">
    <property type="component" value="Unassembled WGS sequence"/>
</dbReference>
<feature type="transmembrane region" description="Helical" evidence="5">
    <location>
        <begin position="115"/>
        <end position="134"/>
    </location>
</feature>